<evidence type="ECO:0000313" key="8">
    <source>
        <dbReference type="Proteomes" id="UP000557739"/>
    </source>
</evidence>
<dbReference type="RefSeq" id="WP_221228449.1">
    <property type="nucleotide sequence ID" value="NZ_JACIJJ010000002.1"/>
</dbReference>
<keyword evidence="8" id="KW-1185">Reference proteome</keyword>
<name>A0A7W9AQ90_9SPHN</name>
<dbReference type="InterPro" id="IPR006076">
    <property type="entry name" value="FAD-dep_OxRdtase"/>
</dbReference>
<sequence length="367" mass="39012">MTERYDAIVVGAGVVGLAIARALSLAGKPPLIVEGEPHFGSWTSSRNSEVIHAGIYYPLGSMKADLCVAGRERLYAFCAERGVAHRRTGKLVFAHDTGQLPELEAIQTHARNAGVEDLRLIDAAGVRALEPALECAGALLSPSTGIIDSHALMLALLGEAEANGAMLVPSSRVTRVTRKDKLWAIHLDDESGPVVAAPILVNAAGLDAQRLAAAIEGLEPRYVPPLFLARGVYFTYSGRTPFSRLIYPVPEPGGLGTHLTLDLAGQVRFGPDVEWIDHVDYTVDPARHGKFLAAARRIWPAIEGERLQPGYAGIRPKVTGPGQPAGDFVIDGPDTHGLEGLVSLFGIESPGLTASLAIGDLVVERLR</sequence>
<dbReference type="Proteomes" id="UP000557739">
    <property type="component" value="Unassembled WGS sequence"/>
</dbReference>
<dbReference type="Pfam" id="PF01266">
    <property type="entry name" value="DAO"/>
    <property type="match status" value="1"/>
</dbReference>
<evidence type="ECO:0000313" key="7">
    <source>
        <dbReference type="EMBL" id="MBB5698573.1"/>
    </source>
</evidence>
<evidence type="ECO:0000256" key="1">
    <source>
        <dbReference type="ARBA" id="ARBA00001974"/>
    </source>
</evidence>
<dbReference type="Gene3D" id="3.30.9.10">
    <property type="entry name" value="D-Amino Acid Oxidase, subunit A, domain 2"/>
    <property type="match status" value="1"/>
</dbReference>
<reference evidence="7 8" key="1">
    <citation type="submission" date="2020-08" db="EMBL/GenBank/DDBJ databases">
        <title>Genomic Encyclopedia of Type Strains, Phase IV (KMG-IV): sequencing the most valuable type-strain genomes for metagenomic binning, comparative biology and taxonomic classification.</title>
        <authorList>
            <person name="Goeker M."/>
        </authorList>
    </citation>
    <scope>NUCLEOTIDE SEQUENCE [LARGE SCALE GENOMIC DNA]</scope>
    <source>
        <strain evidence="7 8">DSM 27244</strain>
    </source>
</reference>
<keyword evidence="2" id="KW-0285">Flavoprotein</keyword>
<keyword evidence="3" id="KW-0274">FAD</keyword>
<dbReference type="SUPFAM" id="SSF54373">
    <property type="entry name" value="FAD-linked reductases, C-terminal domain"/>
    <property type="match status" value="1"/>
</dbReference>
<comment type="similarity">
    <text evidence="5">Belongs to the L2HGDH family.</text>
</comment>
<proteinExistence type="inferred from homology"/>
<gene>
    <name evidence="7" type="ORF">FHR19_001918</name>
</gene>
<dbReference type="AlphaFoldDB" id="A0A7W9AQ90"/>
<evidence type="ECO:0000256" key="3">
    <source>
        <dbReference type="ARBA" id="ARBA00022827"/>
    </source>
</evidence>
<comment type="cofactor">
    <cofactor evidence="1">
        <name>FAD</name>
        <dbReference type="ChEBI" id="CHEBI:57692"/>
    </cofactor>
</comment>
<dbReference type="SUPFAM" id="SSF51905">
    <property type="entry name" value="FAD/NAD(P)-binding domain"/>
    <property type="match status" value="1"/>
</dbReference>
<accession>A0A7W9AQ90</accession>
<evidence type="ECO:0000256" key="5">
    <source>
        <dbReference type="ARBA" id="ARBA00037941"/>
    </source>
</evidence>
<dbReference type="Gene3D" id="3.50.50.60">
    <property type="entry name" value="FAD/NAD(P)-binding domain"/>
    <property type="match status" value="1"/>
</dbReference>
<dbReference type="InterPro" id="IPR036188">
    <property type="entry name" value="FAD/NAD-bd_sf"/>
</dbReference>
<dbReference type="EMBL" id="JACIJJ010000002">
    <property type="protein sequence ID" value="MBB5698573.1"/>
    <property type="molecule type" value="Genomic_DNA"/>
</dbReference>
<dbReference type="PANTHER" id="PTHR43104">
    <property type="entry name" value="L-2-HYDROXYGLUTARATE DEHYDROGENASE, MITOCHONDRIAL"/>
    <property type="match status" value="1"/>
</dbReference>
<keyword evidence="4" id="KW-0560">Oxidoreductase</keyword>
<evidence type="ECO:0000256" key="4">
    <source>
        <dbReference type="ARBA" id="ARBA00023002"/>
    </source>
</evidence>
<comment type="caution">
    <text evidence="7">The sequence shown here is derived from an EMBL/GenBank/DDBJ whole genome shotgun (WGS) entry which is preliminary data.</text>
</comment>
<feature type="domain" description="FAD dependent oxidoreductase" evidence="6">
    <location>
        <begin position="6"/>
        <end position="365"/>
    </location>
</feature>
<evidence type="ECO:0000259" key="6">
    <source>
        <dbReference type="Pfam" id="PF01266"/>
    </source>
</evidence>
<evidence type="ECO:0000256" key="2">
    <source>
        <dbReference type="ARBA" id="ARBA00022630"/>
    </source>
</evidence>
<protein>
    <submittedName>
        <fullName evidence="7">L-2-hydroxyglutarate oxidase LhgO</fullName>
    </submittedName>
</protein>
<dbReference type="GO" id="GO:0047545">
    <property type="term" value="F:(S)-2-hydroxyglutarate dehydrogenase activity"/>
    <property type="evidence" value="ECO:0007669"/>
    <property type="project" value="TreeGrafter"/>
</dbReference>
<organism evidence="7 8">
    <name type="scientific">Sphingomonas yantingensis</name>
    <dbReference type="NCBI Taxonomy" id="1241761"/>
    <lineage>
        <taxon>Bacteria</taxon>
        <taxon>Pseudomonadati</taxon>
        <taxon>Pseudomonadota</taxon>
        <taxon>Alphaproteobacteria</taxon>
        <taxon>Sphingomonadales</taxon>
        <taxon>Sphingomonadaceae</taxon>
        <taxon>Sphingomonas</taxon>
    </lineage>
</organism>
<dbReference type="PANTHER" id="PTHR43104:SF4">
    <property type="entry name" value="L-2-HYDROXYGLUTARATE DEHYDROGENASE, MITOCHONDRIAL"/>
    <property type="match status" value="1"/>
</dbReference>